<evidence type="ECO:0000313" key="2">
    <source>
        <dbReference type="Proteomes" id="UP001439875"/>
    </source>
</evidence>
<sequence>MYISKSYKKALFIMFAIPIIYLAIWRIFPAFYTIYLSMTEYNMIWGNSPVFTGISNYIDVLTDSKFLNAIKLSLLFAIIAVSIEYVLGFVLALILDSSFRGKNFILGILIMPMILTPAVVGVIWYILYNDRIGPLNYFLSLVGISPIEWISSTSTAFMSVIIADVWQWTPFIFLLIFSTLQTIPQDIYEASRVDGANWWHTVRFIKIPLLKTISITAILLRFMDAFREFDKVYIMTGGGPGSSTELATTFVFKSAFKSFDMGIASAMAVILLVFITVLYSIVMKYIRM</sequence>
<evidence type="ECO:0000313" key="1">
    <source>
        <dbReference type="EMBL" id="MEQ2528912.1"/>
    </source>
</evidence>
<comment type="caution">
    <text evidence="1">The sequence shown here is derived from an EMBL/GenBank/DDBJ whole genome shotgun (WGS) entry which is preliminary data.</text>
</comment>
<proteinExistence type="predicted"/>
<gene>
    <name evidence="1" type="ORF">WMO40_19760</name>
</gene>
<reference evidence="1" key="1">
    <citation type="submission" date="2024-03" db="EMBL/GenBank/DDBJ databases">
        <title>Human intestinal bacterial collection.</title>
        <authorList>
            <person name="Pauvert C."/>
            <person name="Hitch T.C.A."/>
            <person name="Clavel T."/>
        </authorList>
    </citation>
    <scope>NUCLEOTIDE SEQUENCE</scope>
    <source>
        <strain evidence="1">CLA-AA-H227</strain>
    </source>
</reference>
<dbReference type="Proteomes" id="UP001439875">
    <property type="component" value="Unassembled WGS sequence"/>
</dbReference>
<dbReference type="EMBL" id="JBBMEW010000024">
    <property type="protein sequence ID" value="MEQ2528912.1"/>
    <property type="molecule type" value="Genomic_DNA"/>
</dbReference>
<name>A0ACC6SFP5_9BACI</name>
<accession>A0ACC6SFP5</accession>
<protein>
    <submittedName>
        <fullName evidence="1">Sugar ABC transporter permease</fullName>
    </submittedName>
</protein>
<keyword evidence="2" id="KW-1185">Reference proteome</keyword>
<organism evidence="1 2">
    <name type="scientific">Robertmurraya yapensis</name>
    <name type="common">ex Hitch et al 2024</name>
    <dbReference type="NCBI Taxonomy" id="3133160"/>
    <lineage>
        <taxon>Bacteria</taxon>
        <taxon>Bacillati</taxon>
        <taxon>Bacillota</taxon>
        <taxon>Bacilli</taxon>
        <taxon>Bacillales</taxon>
        <taxon>Bacillaceae</taxon>
        <taxon>Robertmurraya</taxon>
    </lineage>
</organism>